<feature type="transmembrane region" description="Helical" evidence="1">
    <location>
        <begin position="43"/>
        <end position="65"/>
    </location>
</feature>
<protein>
    <submittedName>
        <fullName evidence="3">Neurotransmitter-gated ion-channel transmembrane region</fullName>
    </submittedName>
</protein>
<dbReference type="Proteomes" id="UP000053660">
    <property type="component" value="Unassembled WGS sequence"/>
</dbReference>
<reference evidence="3 4" key="1">
    <citation type="submission" date="2014-03" db="EMBL/GenBank/DDBJ databases">
        <title>Draft genome of the hookworm Oesophagostomum dentatum.</title>
        <authorList>
            <person name="Mitreva M."/>
        </authorList>
    </citation>
    <scope>NUCLEOTIDE SEQUENCE [LARGE SCALE GENOMIC DNA]</scope>
    <source>
        <strain evidence="3 4">OD-Hann</strain>
    </source>
</reference>
<feature type="domain" description="Neurotransmitter-gated ion-channel transmembrane" evidence="2">
    <location>
        <begin position="49"/>
        <end position="140"/>
    </location>
</feature>
<sequence>MYASEWDLISYTARTGVGSYPPILSESTARAYYDIVIKRRPHYYVACFMLPCFVIMELSLLGLFSPSTDSGEHNEKVTMGLTSLLSMSILLLMISDNLPKTNEGLPILGFFVLMEILIGALATATTVYVSHLQSSWRHEKNVPPSLMALAHFHFWPNRIHKDDFDSDCFVEEFYHTDTLLKKDSIARGQILARIGHFEHNVSLISRNLQRKAAQKRLRMRWIHVCERIDNLLLVLFLTANTLFFAGILFVGYISN</sequence>
<organism evidence="3 4">
    <name type="scientific">Oesophagostomum dentatum</name>
    <name type="common">Nodular worm</name>
    <dbReference type="NCBI Taxonomy" id="61180"/>
    <lineage>
        <taxon>Eukaryota</taxon>
        <taxon>Metazoa</taxon>
        <taxon>Ecdysozoa</taxon>
        <taxon>Nematoda</taxon>
        <taxon>Chromadorea</taxon>
        <taxon>Rhabditida</taxon>
        <taxon>Rhabditina</taxon>
        <taxon>Rhabditomorpha</taxon>
        <taxon>Strongyloidea</taxon>
        <taxon>Strongylidae</taxon>
        <taxon>Oesophagostomum</taxon>
    </lineage>
</organism>
<dbReference type="GO" id="GO:0005216">
    <property type="term" value="F:monoatomic ion channel activity"/>
    <property type="evidence" value="ECO:0007669"/>
    <property type="project" value="InterPro"/>
</dbReference>
<dbReference type="SUPFAM" id="SSF90112">
    <property type="entry name" value="Neurotransmitter-gated ion-channel transmembrane pore"/>
    <property type="match status" value="1"/>
</dbReference>
<dbReference type="PANTHER" id="PTHR18945">
    <property type="entry name" value="NEUROTRANSMITTER GATED ION CHANNEL"/>
    <property type="match status" value="1"/>
</dbReference>
<dbReference type="OrthoDB" id="5859671at2759"/>
<name>A0A0B1T579_OESDE</name>
<gene>
    <name evidence="3" type="ORF">OESDEN_07407</name>
</gene>
<evidence type="ECO:0000313" key="4">
    <source>
        <dbReference type="Proteomes" id="UP000053660"/>
    </source>
</evidence>
<feature type="transmembrane region" description="Helical" evidence="1">
    <location>
        <begin position="77"/>
        <end position="95"/>
    </location>
</feature>
<dbReference type="AlphaFoldDB" id="A0A0B1T579"/>
<proteinExistence type="predicted"/>
<dbReference type="InterPro" id="IPR036719">
    <property type="entry name" value="Neuro-gated_channel_TM_sf"/>
</dbReference>
<evidence type="ECO:0000313" key="3">
    <source>
        <dbReference type="EMBL" id="KHJ92698.1"/>
    </source>
</evidence>
<keyword evidence="4" id="KW-1185">Reference proteome</keyword>
<dbReference type="InterPro" id="IPR038050">
    <property type="entry name" value="Neuro_actylchol_rec"/>
</dbReference>
<feature type="transmembrane region" description="Helical" evidence="1">
    <location>
        <begin position="228"/>
        <end position="253"/>
    </location>
</feature>
<dbReference type="GO" id="GO:0016020">
    <property type="term" value="C:membrane"/>
    <property type="evidence" value="ECO:0007669"/>
    <property type="project" value="InterPro"/>
</dbReference>
<keyword evidence="1 3" id="KW-0812">Transmembrane</keyword>
<evidence type="ECO:0000256" key="1">
    <source>
        <dbReference type="SAM" id="Phobius"/>
    </source>
</evidence>
<dbReference type="Gene3D" id="1.20.58.390">
    <property type="entry name" value="Neurotransmitter-gated ion-channel transmembrane domain"/>
    <property type="match status" value="1"/>
</dbReference>
<dbReference type="InterPro" id="IPR006201">
    <property type="entry name" value="Neur_channel"/>
</dbReference>
<dbReference type="Pfam" id="PF02932">
    <property type="entry name" value="Neur_chan_memb"/>
    <property type="match status" value="1"/>
</dbReference>
<accession>A0A0B1T579</accession>
<evidence type="ECO:0000259" key="2">
    <source>
        <dbReference type="Pfam" id="PF02932"/>
    </source>
</evidence>
<keyword evidence="1" id="KW-1133">Transmembrane helix</keyword>
<feature type="transmembrane region" description="Helical" evidence="1">
    <location>
        <begin position="107"/>
        <end position="130"/>
    </location>
</feature>
<dbReference type="GO" id="GO:0004888">
    <property type="term" value="F:transmembrane signaling receptor activity"/>
    <property type="evidence" value="ECO:0007669"/>
    <property type="project" value="InterPro"/>
</dbReference>
<dbReference type="InterPro" id="IPR006029">
    <property type="entry name" value="Neurotrans-gated_channel_TM"/>
</dbReference>
<keyword evidence="1" id="KW-0472">Membrane</keyword>
<dbReference type="EMBL" id="KN551192">
    <property type="protein sequence ID" value="KHJ92698.1"/>
    <property type="molecule type" value="Genomic_DNA"/>
</dbReference>